<name>A0AAP8E3M0_9LACT</name>
<reference evidence="1" key="1">
    <citation type="submission" date="2017-01" db="EMBL/GenBank/DDBJ databases">
        <authorList>
            <person name="Lo R."/>
        </authorList>
    </citation>
    <scope>NUCLEOTIDE SEQUENCE</scope>
    <source>
        <strain evidence="1">537</strain>
    </source>
</reference>
<reference evidence="1" key="2">
    <citation type="journal article" date="2018" name="Food Control">
        <title>Characterization of Lactococcus lactis isolates from herbs, fruits and vegetables for use as biopreservatives against Listeria monocytogenes in cheese.</title>
        <authorList>
            <person name="Ho V."/>
            <person name="Lo R."/>
            <person name="Bansal N."/>
            <person name="Turner M.S."/>
        </authorList>
    </citation>
    <scope>NUCLEOTIDE SEQUENCE</scope>
    <source>
        <strain evidence="1">537</strain>
    </source>
</reference>
<organism evidence="1 2">
    <name type="scientific">Lactococcus lactis</name>
    <dbReference type="NCBI Taxonomy" id="1358"/>
    <lineage>
        <taxon>Bacteria</taxon>
        <taxon>Bacillati</taxon>
        <taxon>Bacillota</taxon>
        <taxon>Bacilli</taxon>
        <taxon>Lactobacillales</taxon>
        <taxon>Streptococcaceae</taxon>
        <taxon>Lactococcus</taxon>
    </lineage>
</organism>
<dbReference type="EMBL" id="MTJS01000001">
    <property type="protein sequence ID" value="PFG90293.1"/>
    <property type="molecule type" value="Genomic_DNA"/>
</dbReference>
<sequence length="82" mass="10010">MENFIQEIDELVLCERREEVGELSFKVDNYKVHADDSLLKALQNLKHYMKNFAYYSVSTRVYLWETTEFIQNWCNNRRKKLN</sequence>
<proteinExistence type="predicted"/>
<dbReference type="Proteomes" id="UP000225275">
    <property type="component" value="Unassembled WGS sequence"/>
</dbReference>
<gene>
    <name evidence="1" type="ORF">BW154_01575</name>
</gene>
<evidence type="ECO:0000313" key="2">
    <source>
        <dbReference type="Proteomes" id="UP000225275"/>
    </source>
</evidence>
<accession>A0AAP8E3M0</accession>
<evidence type="ECO:0000313" key="1">
    <source>
        <dbReference type="EMBL" id="PFG90293.1"/>
    </source>
</evidence>
<comment type="caution">
    <text evidence="1">The sequence shown here is derived from an EMBL/GenBank/DDBJ whole genome shotgun (WGS) entry which is preliminary data.</text>
</comment>
<protein>
    <submittedName>
        <fullName evidence="1">Uncharacterized protein</fullName>
    </submittedName>
</protein>
<dbReference type="RefSeq" id="WP_098393135.1">
    <property type="nucleotide sequence ID" value="NZ_JAOWLS010000002.1"/>
</dbReference>
<dbReference type="AlphaFoldDB" id="A0AAP8E3M0"/>